<evidence type="ECO:0000313" key="1">
    <source>
        <dbReference type="EMBL" id="KXN64745.1"/>
    </source>
</evidence>
<gene>
    <name evidence="1" type="ORF">CONCODRAFT_14000</name>
</gene>
<dbReference type="EMBL" id="KQ965210">
    <property type="protein sequence ID" value="KXN64745.1"/>
    <property type="molecule type" value="Genomic_DNA"/>
</dbReference>
<keyword evidence="2" id="KW-1185">Reference proteome</keyword>
<accession>A0A137NPS4</accession>
<protein>
    <submittedName>
        <fullName evidence="1">Uncharacterized protein</fullName>
    </submittedName>
</protein>
<sequence>MNKLKKKFFPVNLQGHQFQNPFLSGFESLGFYIFTKNDELFQFQLVFGHIG</sequence>
<organism evidence="1 2">
    <name type="scientific">Conidiobolus coronatus (strain ATCC 28846 / CBS 209.66 / NRRL 28638)</name>
    <name type="common">Delacroixia coronata</name>
    <dbReference type="NCBI Taxonomy" id="796925"/>
    <lineage>
        <taxon>Eukaryota</taxon>
        <taxon>Fungi</taxon>
        <taxon>Fungi incertae sedis</taxon>
        <taxon>Zoopagomycota</taxon>
        <taxon>Entomophthoromycotina</taxon>
        <taxon>Entomophthoromycetes</taxon>
        <taxon>Entomophthorales</taxon>
        <taxon>Ancylistaceae</taxon>
        <taxon>Conidiobolus</taxon>
    </lineage>
</organism>
<dbReference type="AlphaFoldDB" id="A0A137NPS4"/>
<proteinExistence type="predicted"/>
<reference evidence="1 2" key="1">
    <citation type="journal article" date="2015" name="Genome Biol. Evol.">
        <title>Phylogenomic analyses indicate that early fungi evolved digesting cell walls of algal ancestors of land plants.</title>
        <authorList>
            <person name="Chang Y."/>
            <person name="Wang S."/>
            <person name="Sekimoto S."/>
            <person name="Aerts A.L."/>
            <person name="Choi C."/>
            <person name="Clum A."/>
            <person name="LaButti K.M."/>
            <person name="Lindquist E.A."/>
            <person name="Yee Ngan C."/>
            <person name="Ohm R.A."/>
            <person name="Salamov A.A."/>
            <person name="Grigoriev I.V."/>
            <person name="Spatafora J.W."/>
            <person name="Berbee M.L."/>
        </authorList>
    </citation>
    <scope>NUCLEOTIDE SEQUENCE [LARGE SCALE GENOMIC DNA]</scope>
    <source>
        <strain evidence="1 2">NRRL 28638</strain>
    </source>
</reference>
<name>A0A137NPS4_CONC2</name>
<dbReference type="Proteomes" id="UP000070444">
    <property type="component" value="Unassembled WGS sequence"/>
</dbReference>
<evidence type="ECO:0000313" key="2">
    <source>
        <dbReference type="Proteomes" id="UP000070444"/>
    </source>
</evidence>